<evidence type="ECO:0000256" key="6">
    <source>
        <dbReference type="SAM" id="MobiDB-lite"/>
    </source>
</evidence>
<feature type="transmembrane region" description="Helical" evidence="7">
    <location>
        <begin position="178"/>
        <end position="200"/>
    </location>
</feature>
<accession>A0A3R6X823</accession>
<evidence type="ECO:0000256" key="5">
    <source>
        <dbReference type="ARBA" id="ARBA00023136"/>
    </source>
</evidence>
<evidence type="ECO:0008006" key="12">
    <source>
        <dbReference type="Google" id="ProtNLM"/>
    </source>
</evidence>
<feature type="transmembrane region" description="Helical" evidence="7">
    <location>
        <begin position="261"/>
        <end position="285"/>
    </location>
</feature>
<comment type="subcellular location">
    <subcellularLocation>
        <location evidence="1">Cell membrane</location>
        <topology evidence="1">Multi-pass membrane protein</topology>
    </subcellularLocation>
</comment>
<evidence type="ECO:0000313" key="8">
    <source>
        <dbReference type="EMBL" id="RHY93760.1"/>
    </source>
</evidence>
<dbReference type="InterPro" id="IPR002293">
    <property type="entry name" value="AA/rel_permease1"/>
</dbReference>
<dbReference type="EMBL" id="QUTG01002991">
    <property type="protein sequence ID" value="RHY93760.1"/>
    <property type="molecule type" value="Genomic_DNA"/>
</dbReference>
<dbReference type="AlphaFoldDB" id="A0A3R6X823"/>
<feature type="transmembrane region" description="Helical" evidence="7">
    <location>
        <begin position="358"/>
        <end position="376"/>
    </location>
</feature>
<sequence>MGSFRMKRSIVTGLGPQMLPSKFAHQERMTTRPGVGRYKASKYDIWALGITIVIGGQYFSWNAGLAAGVWSTLVSIVVTGTSYVCLVLCLAETVSGLPFSGGAFGLSRCSLGFYGGYVVGCCECLQYIVYTASSVLVLGNMILELMDPLPHLVWFARPLAWLSIYGVALGLQNWGQRCFWRCNVVLAFLSLGILLVYILGSLPHVSYEKYGGGPTHYFKGGMQAFMENLPLSAWFFVGIEALNAVANMVDAPKTIIPSGQTACVLTLAATAVGVYFVAICMPPGVEATEVDLVVIRGGIMASFGAGPYVATALSLPATFATIYGFIFLYSTVLASMAASKLMPTRLGYQHPVHKTHPVAALAGSTVGFVLCIVGQYWTTLHLFNICMVFGFSANLAQLWNYVYMRRNFNHLTRSFQSPVGLAGAAFSMAVSGLQLVALLVFQPFDGITPSVVAVTLLVLTCVYVYSVRDSQTISRDEHRVLFFAHISKSNYTKREITKRRTSLETSAKRNSAPADSKESTTTRGPPSIMSMQTSDSLLINFTRRDLMHSWKKIAPTPDSPLQYGQPSSPTTDDVVDAVPSTSPTKHS</sequence>
<evidence type="ECO:0000313" key="9">
    <source>
        <dbReference type="EMBL" id="RHZ15256.1"/>
    </source>
</evidence>
<proteinExistence type="predicted"/>
<feature type="transmembrane region" description="Helical" evidence="7">
    <location>
        <begin position="382"/>
        <end position="403"/>
    </location>
</feature>
<evidence type="ECO:0000313" key="10">
    <source>
        <dbReference type="Proteomes" id="UP000285430"/>
    </source>
</evidence>
<evidence type="ECO:0000256" key="3">
    <source>
        <dbReference type="ARBA" id="ARBA00022692"/>
    </source>
</evidence>
<feature type="transmembrane region" description="Helical" evidence="7">
    <location>
        <begin position="415"/>
        <end position="441"/>
    </location>
</feature>
<dbReference type="GO" id="GO:0005886">
    <property type="term" value="C:plasma membrane"/>
    <property type="evidence" value="ECO:0007669"/>
    <property type="project" value="UniProtKB-SubCell"/>
</dbReference>
<feature type="transmembrane region" description="Helical" evidence="7">
    <location>
        <begin position="67"/>
        <end position="90"/>
    </location>
</feature>
<feature type="transmembrane region" description="Helical" evidence="7">
    <location>
        <begin position="43"/>
        <end position="61"/>
    </location>
</feature>
<feature type="region of interest" description="Disordered" evidence="6">
    <location>
        <begin position="552"/>
        <end position="587"/>
    </location>
</feature>
<comment type="caution">
    <text evidence="8">The sequence shown here is derived from an EMBL/GenBank/DDBJ whole genome shotgun (WGS) entry which is preliminary data.</text>
</comment>
<dbReference type="Gene3D" id="1.20.1740.10">
    <property type="entry name" value="Amino acid/polyamine transporter I"/>
    <property type="match status" value="1"/>
</dbReference>
<evidence type="ECO:0000313" key="11">
    <source>
        <dbReference type="Proteomes" id="UP000285712"/>
    </source>
</evidence>
<reference evidence="10 11" key="1">
    <citation type="submission" date="2018-08" db="EMBL/GenBank/DDBJ databases">
        <title>Aphanomyces genome sequencing and annotation.</title>
        <authorList>
            <person name="Minardi D."/>
            <person name="Oidtmann B."/>
            <person name="Van Der Giezen M."/>
            <person name="Studholme D.J."/>
        </authorList>
    </citation>
    <scope>NUCLEOTIDE SEQUENCE [LARGE SCALE GENOMIC DNA]</scope>
    <source>
        <strain evidence="9 10">Da</strain>
        <strain evidence="8 11">Sv</strain>
    </source>
</reference>
<feature type="transmembrane region" description="Helical" evidence="7">
    <location>
        <begin position="152"/>
        <end position="171"/>
    </location>
</feature>
<dbReference type="Proteomes" id="UP000285712">
    <property type="component" value="Unassembled WGS sequence"/>
</dbReference>
<feature type="compositionally biased region" description="Polar residues" evidence="6">
    <location>
        <begin position="521"/>
        <end position="530"/>
    </location>
</feature>
<dbReference type="InterPro" id="IPR050367">
    <property type="entry name" value="APC_superfamily"/>
</dbReference>
<keyword evidence="5 7" id="KW-0472">Membrane</keyword>
<dbReference type="Pfam" id="PF13520">
    <property type="entry name" value="AA_permease_2"/>
    <property type="match status" value="1"/>
</dbReference>
<dbReference type="PANTHER" id="PTHR42770:SF7">
    <property type="entry name" value="MEMBRANE PROTEIN"/>
    <property type="match status" value="1"/>
</dbReference>
<feature type="transmembrane region" description="Helical" evidence="7">
    <location>
        <begin position="447"/>
        <end position="465"/>
    </location>
</feature>
<dbReference type="Proteomes" id="UP000285430">
    <property type="component" value="Unassembled WGS sequence"/>
</dbReference>
<feature type="region of interest" description="Disordered" evidence="6">
    <location>
        <begin position="495"/>
        <end position="530"/>
    </location>
</feature>
<keyword evidence="4 7" id="KW-1133">Transmembrane helix</keyword>
<dbReference type="GO" id="GO:0022857">
    <property type="term" value="F:transmembrane transporter activity"/>
    <property type="evidence" value="ECO:0007669"/>
    <property type="project" value="InterPro"/>
</dbReference>
<dbReference type="PANTHER" id="PTHR42770">
    <property type="entry name" value="AMINO ACID TRANSPORTER-RELATED"/>
    <property type="match status" value="1"/>
</dbReference>
<dbReference type="EMBL" id="QUTH01004160">
    <property type="protein sequence ID" value="RHZ15256.1"/>
    <property type="molecule type" value="Genomic_DNA"/>
</dbReference>
<evidence type="ECO:0000256" key="7">
    <source>
        <dbReference type="SAM" id="Phobius"/>
    </source>
</evidence>
<evidence type="ECO:0000256" key="4">
    <source>
        <dbReference type="ARBA" id="ARBA00022989"/>
    </source>
</evidence>
<evidence type="ECO:0000256" key="1">
    <source>
        <dbReference type="ARBA" id="ARBA00004651"/>
    </source>
</evidence>
<feature type="transmembrane region" description="Helical" evidence="7">
    <location>
        <begin position="231"/>
        <end position="249"/>
    </location>
</feature>
<evidence type="ECO:0000256" key="2">
    <source>
        <dbReference type="ARBA" id="ARBA00022475"/>
    </source>
</evidence>
<keyword evidence="3 7" id="KW-0812">Transmembrane</keyword>
<organism evidence="8 11">
    <name type="scientific">Aphanomyces astaci</name>
    <name type="common">Crayfish plague agent</name>
    <dbReference type="NCBI Taxonomy" id="112090"/>
    <lineage>
        <taxon>Eukaryota</taxon>
        <taxon>Sar</taxon>
        <taxon>Stramenopiles</taxon>
        <taxon>Oomycota</taxon>
        <taxon>Saprolegniomycetes</taxon>
        <taxon>Saprolegniales</taxon>
        <taxon>Verrucalvaceae</taxon>
        <taxon>Aphanomyces</taxon>
    </lineage>
</organism>
<feature type="transmembrane region" description="Helical" evidence="7">
    <location>
        <begin position="111"/>
        <end position="132"/>
    </location>
</feature>
<name>A0A3R6X823_APHAT</name>
<feature type="compositionally biased region" description="Polar residues" evidence="6">
    <location>
        <begin position="562"/>
        <end position="571"/>
    </location>
</feature>
<feature type="transmembrane region" description="Helical" evidence="7">
    <location>
        <begin position="305"/>
        <end position="338"/>
    </location>
</feature>
<protein>
    <recommendedName>
        <fullName evidence="12">Amino acid permease/ SLC12A domain-containing protein</fullName>
    </recommendedName>
</protein>
<gene>
    <name evidence="8" type="ORF">DYB35_001392</name>
    <name evidence="9" type="ORF">DYB37_008922</name>
</gene>
<dbReference type="VEuPathDB" id="FungiDB:H257_09200"/>
<keyword evidence="2" id="KW-1003">Cell membrane</keyword>